<dbReference type="EMBL" id="RJVU01053528">
    <property type="protein sequence ID" value="ROL32972.1"/>
    <property type="molecule type" value="Genomic_DNA"/>
</dbReference>
<sequence length="268" mass="30064">MWTPLAQHCSSAFQLFCLRQTDRSARLYYFHPWMLTGIHREVKRVSRECCSDGTARTASPTHARGRPDPRPPPGGRRWLLRLRAAGSESPVPCSSPSWLLRSLQDGSHPTSSQEHGIRVSVPPVTMLQYHRLGQPLAVMAAGRRDKLRDLPPVEQSSSERSSSPGDTLPWNLPKHQRVKRSKSASGDVLDPAERAVIRIAARSRTPQLNAATPPVTHSEQLQADSLSVRLEDFCYDIILLINFSTFVSQTFIQCFPLMTLCCHCFIMN</sequence>
<feature type="region of interest" description="Disordered" evidence="1">
    <location>
        <begin position="50"/>
        <end position="76"/>
    </location>
</feature>
<reference evidence="2 3" key="1">
    <citation type="submission" date="2018-10" db="EMBL/GenBank/DDBJ databases">
        <title>Genome assembly for a Yunnan-Guizhou Plateau 3E fish, Anabarilius grahami (Regan), and its evolutionary and genetic applications.</title>
        <authorList>
            <person name="Jiang W."/>
        </authorList>
    </citation>
    <scope>NUCLEOTIDE SEQUENCE [LARGE SCALE GENOMIC DNA]</scope>
    <source>
        <strain evidence="2">AG-KIZ</strain>
        <tissue evidence="2">Muscle</tissue>
    </source>
</reference>
<dbReference type="Proteomes" id="UP000281406">
    <property type="component" value="Unassembled WGS sequence"/>
</dbReference>
<evidence type="ECO:0000313" key="2">
    <source>
        <dbReference type="EMBL" id="ROL32972.1"/>
    </source>
</evidence>
<accession>A0A3N0Y2W3</accession>
<evidence type="ECO:0000313" key="3">
    <source>
        <dbReference type="Proteomes" id="UP000281406"/>
    </source>
</evidence>
<gene>
    <name evidence="2" type="ORF">DPX16_5867</name>
</gene>
<feature type="region of interest" description="Disordered" evidence="1">
    <location>
        <begin position="149"/>
        <end position="186"/>
    </location>
</feature>
<proteinExistence type="predicted"/>
<name>A0A3N0Y2W3_ANAGA</name>
<dbReference type="OrthoDB" id="18740at2759"/>
<comment type="caution">
    <text evidence="2">The sequence shown here is derived from an EMBL/GenBank/DDBJ whole genome shotgun (WGS) entry which is preliminary data.</text>
</comment>
<evidence type="ECO:0000256" key="1">
    <source>
        <dbReference type="SAM" id="MobiDB-lite"/>
    </source>
</evidence>
<dbReference type="AlphaFoldDB" id="A0A3N0Y2W3"/>
<protein>
    <submittedName>
        <fullName evidence="2">Microtubule-actin cross-linking factor 1, isoforms 1/2/3/5</fullName>
    </submittedName>
</protein>
<keyword evidence="3" id="KW-1185">Reference proteome</keyword>
<organism evidence="2 3">
    <name type="scientific">Anabarilius grahami</name>
    <name type="common">Kanglang fish</name>
    <name type="synonym">Barilius grahami</name>
    <dbReference type="NCBI Taxonomy" id="495550"/>
    <lineage>
        <taxon>Eukaryota</taxon>
        <taxon>Metazoa</taxon>
        <taxon>Chordata</taxon>
        <taxon>Craniata</taxon>
        <taxon>Vertebrata</taxon>
        <taxon>Euteleostomi</taxon>
        <taxon>Actinopterygii</taxon>
        <taxon>Neopterygii</taxon>
        <taxon>Teleostei</taxon>
        <taxon>Ostariophysi</taxon>
        <taxon>Cypriniformes</taxon>
        <taxon>Xenocyprididae</taxon>
        <taxon>Xenocypridinae</taxon>
        <taxon>Xenocypridinae incertae sedis</taxon>
        <taxon>Anabarilius</taxon>
    </lineage>
</organism>